<evidence type="ECO:0000313" key="1">
    <source>
        <dbReference type="EMBL" id="TLQ41450.1"/>
    </source>
</evidence>
<comment type="caution">
    <text evidence="1">The sequence shown here is derived from an EMBL/GenBank/DDBJ whole genome shotgun (WGS) entry which is preliminary data.</text>
</comment>
<organism evidence="1 2">
    <name type="scientific">Ruoffia tabacinasalis</name>
    <dbReference type="NCBI Taxonomy" id="87458"/>
    <lineage>
        <taxon>Bacteria</taxon>
        <taxon>Bacillati</taxon>
        <taxon>Bacillota</taxon>
        <taxon>Bacilli</taxon>
        <taxon>Lactobacillales</taxon>
        <taxon>Aerococcaceae</taxon>
        <taxon>Ruoffia</taxon>
    </lineage>
</organism>
<dbReference type="AlphaFoldDB" id="A0A5R9DUZ9"/>
<proteinExistence type="predicted"/>
<dbReference type="RefSeq" id="WP_138404529.1">
    <property type="nucleotide sequence ID" value="NZ_VBSP01000017.1"/>
</dbReference>
<dbReference type="EMBL" id="VBSP01000017">
    <property type="protein sequence ID" value="TLQ41450.1"/>
    <property type="molecule type" value="Genomic_DNA"/>
</dbReference>
<dbReference type="OrthoDB" id="2180340at2"/>
<evidence type="ECO:0000313" key="2">
    <source>
        <dbReference type="Proteomes" id="UP000306420"/>
    </source>
</evidence>
<accession>A0A5R9DUZ9</accession>
<dbReference type="Proteomes" id="UP000306420">
    <property type="component" value="Unassembled WGS sequence"/>
</dbReference>
<protein>
    <submittedName>
        <fullName evidence="1">Uncharacterized protein</fullName>
    </submittedName>
</protein>
<name>A0A5R9DUZ9_9LACT</name>
<gene>
    <name evidence="1" type="ORF">FEZ33_06145</name>
</gene>
<reference evidence="1 2" key="1">
    <citation type="submission" date="2019-05" db="EMBL/GenBank/DDBJ databases">
        <title>The metagenome of a microbial culture collection derived from dairy environment covers the genomic content of the human microbiome.</title>
        <authorList>
            <person name="Roder T."/>
            <person name="Wuthrich D."/>
            <person name="Sattari Z."/>
            <person name="Von Ah U."/>
            <person name="Bar C."/>
            <person name="Ronchi F."/>
            <person name="Macpherson A.J."/>
            <person name="Ganal-Vonarburg S.C."/>
            <person name="Bruggmann R."/>
            <person name="Vergeres G."/>
        </authorList>
    </citation>
    <scope>NUCLEOTIDE SEQUENCE [LARGE SCALE GENOMIC DNA]</scope>
    <source>
        <strain evidence="1 2">FAM 24227</strain>
    </source>
</reference>
<sequence length="195" mass="22886">MKINYPINGTEEEIKEVEKIYKDYPELPYISPDRNLKKWFRDLDLTSETRVPLRNMQRTEEGLLPGDIILIWRISLGTFTNESVMPKYFEYDYGINAHQSLKDLIEHGYVIQESPYESMDHVTATLLKSLLKMKNVKGYSKLNKTGLVEEIKKHYSNEELDEYFDVRGMRLTDSGKKALENNQFVIDKHPTKPGY</sequence>